<accession>A0AAU6NWM1</accession>
<dbReference type="EMBL" id="CP136924">
    <property type="protein sequence ID" value="WXA01644.1"/>
    <property type="molecule type" value="Genomic_DNA"/>
</dbReference>
<proteinExistence type="predicted"/>
<evidence type="ECO:0000313" key="3">
    <source>
        <dbReference type="Proteomes" id="UP001368318"/>
    </source>
</evidence>
<dbReference type="EMBL" id="CP136925">
    <property type="protein sequence ID" value="WXA13196.1"/>
    <property type="molecule type" value="Genomic_DNA"/>
</dbReference>
<evidence type="ECO:0000313" key="2">
    <source>
        <dbReference type="EMBL" id="WXA13196.1"/>
    </source>
</evidence>
<organism evidence="1 3">
    <name type="scientific">Mangrovimonas cancribranchiae</name>
    <dbReference type="NCBI Taxonomy" id="3080055"/>
    <lineage>
        <taxon>Bacteria</taxon>
        <taxon>Pseudomonadati</taxon>
        <taxon>Bacteroidota</taxon>
        <taxon>Flavobacteriia</taxon>
        <taxon>Flavobacteriales</taxon>
        <taxon>Flavobacteriaceae</taxon>
        <taxon>Mangrovimonas</taxon>
    </lineage>
</organism>
<protein>
    <submittedName>
        <fullName evidence="1">IPExxxVDY family protein</fullName>
    </submittedName>
</protein>
<sequence length="164" mass="19174">MGIRKLHLDVFDEIDYRLVGIHTSIEDYRLAYLLNQALNLKLKRQKHDLEFGDASIFPIFQWYDDKKQVTWHLVANTCKLELASGSQEIETEQSLFSGNKTYFKTTYLLPEYKKVNYLLKIEDGQANTVVGQHFINQIQDIHHVITAYSIDASQLKSKNNLIFY</sequence>
<dbReference type="InterPro" id="IPR047690">
    <property type="entry name" value="IPExxxVDY_fam"/>
</dbReference>
<dbReference type="AlphaFoldDB" id="A0AAU6NWM1"/>
<dbReference type="NCBIfam" id="NF033205">
    <property type="entry name" value="IPExxxVDY"/>
    <property type="match status" value="1"/>
</dbReference>
<keyword evidence="3" id="KW-1185">Reference proteome</keyword>
<dbReference type="RefSeq" id="WP_338732375.1">
    <property type="nucleotide sequence ID" value="NZ_CP136924.1"/>
</dbReference>
<gene>
    <name evidence="2" type="ORF">R3L15_13865</name>
    <name evidence="1" type="ORF">R3L16_07725</name>
</gene>
<dbReference type="Proteomes" id="UP001368318">
    <property type="component" value="Chromosome"/>
</dbReference>
<reference evidence="1 3" key="1">
    <citation type="submission" date="2023-10" db="EMBL/GenBank/DDBJ databases">
        <title>Culture-based analysis of two novel bacteria associated with mangrove crab gills.</title>
        <authorList>
            <person name="Yang X."/>
            <person name="Garuglieri E."/>
            <person name="Van Goethem M.W."/>
            <person name="Fusi M."/>
            <person name="Marasco R."/>
            <person name="Daffonchio D.G."/>
        </authorList>
    </citation>
    <scope>NUCLEOTIDE SEQUENCE [LARGE SCALE GENOMIC DNA]</scope>
    <source>
        <strain evidence="2">UG2-1</strain>
        <strain evidence="1">UG2-2</strain>
        <strain evidence="3">UG2_2</strain>
    </source>
</reference>
<name>A0AAU6NWM1_9FLAO</name>
<evidence type="ECO:0000313" key="1">
    <source>
        <dbReference type="EMBL" id="WXA01644.1"/>
    </source>
</evidence>
<dbReference type="KEGG" id="mcaa:R3L15_13865"/>